<dbReference type="SUPFAM" id="SSF47384">
    <property type="entry name" value="Homodimeric domain of signal transducing histidine kinase"/>
    <property type="match status" value="1"/>
</dbReference>
<dbReference type="Pfam" id="PF00512">
    <property type="entry name" value="HisKA"/>
    <property type="match status" value="1"/>
</dbReference>
<dbReference type="RefSeq" id="WP_207671686.1">
    <property type="nucleotide sequence ID" value="NZ_JAFREM010000002.1"/>
</dbReference>
<reference evidence="9 10" key="1">
    <citation type="submission" date="2021-03" db="EMBL/GenBank/DDBJ databases">
        <title>Enterococcal diversity collection.</title>
        <authorList>
            <person name="Gilmore M.S."/>
            <person name="Schwartzman J."/>
            <person name="Van Tyne D."/>
            <person name="Martin M."/>
            <person name="Earl A.M."/>
            <person name="Manson A.L."/>
            <person name="Straub T."/>
            <person name="Salamzade R."/>
            <person name="Saavedra J."/>
            <person name="Lebreton F."/>
            <person name="Prichula J."/>
            <person name="Schaufler K."/>
            <person name="Gaca A."/>
            <person name="Sgardioli B."/>
            <person name="Wagenaar J."/>
            <person name="Strong T."/>
        </authorList>
    </citation>
    <scope>NUCLEOTIDE SEQUENCE [LARGE SCALE GENOMIC DNA]</scope>
    <source>
        <strain evidence="9 10">669A</strain>
    </source>
</reference>
<dbReference type="EC" id="2.7.13.3" evidence="2"/>
<evidence type="ECO:0000256" key="6">
    <source>
        <dbReference type="ARBA" id="ARBA00023012"/>
    </source>
</evidence>
<dbReference type="InterPro" id="IPR004358">
    <property type="entry name" value="Sig_transdc_His_kin-like_C"/>
</dbReference>
<keyword evidence="5 9" id="KW-0418">Kinase</keyword>
<accession>A0ABS3L565</accession>
<keyword evidence="7" id="KW-0472">Membrane</keyword>
<keyword evidence="3" id="KW-0597">Phosphoprotein</keyword>
<evidence type="ECO:0000256" key="4">
    <source>
        <dbReference type="ARBA" id="ARBA00022679"/>
    </source>
</evidence>
<dbReference type="GO" id="GO:0016301">
    <property type="term" value="F:kinase activity"/>
    <property type="evidence" value="ECO:0007669"/>
    <property type="project" value="UniProtKB-KW"/>
</dbReference>
<proteinExistence type="predicted"/>
<evidence type="ECO:0000256" key="3">
    <source>
        <dbReference type="ARBA" id="ARBA00022553"/>
    </source>
</evidence>
<organism evidence="9 10">
    <name type="scientific">Candidatus Enterococcus moelleringii</name>
    <dbReference type="NCBI Taxonomy" id="2815325"/>
    <lineage>
        <taxon>Bacteria</taxon>
        <taxon>Bacillati</taxon>
        <taxon>Bacillota</taxon>
        <taxon>Bacilli</taxon>
        <taxon>Lactobacillales</taxon>
        <taxon>Enterococcaceae</taxon>
        <taxon>Enterococcus</taxon>
    </lineage>
</organism>
<dbReference type="SMART" id="SM00388">
    <property type="entry name" value="HisKA"/>
    <property type="match status" value="1"/>
</dbReference>
<dbReference type="InterPro" id="IPR036890">
    <property type="entry name" value="HATPase_C_sf"/>
</dbReference>
<keyword evidence="4" id="KW-0808">Transferase</keyword>
<evidence type="ECO:0000313" key="9">
    <source>
        <dbReference type="EMBL" id="MBO1304747.1"/>
    </source>
</evidence>
<dbReference type="PRINTS" id="PR00344">
    <property type="entry name" value="BCTRLSENSOR"/>
</dbReference>
<evidence type="ECO:0000256" key="7">
    <source>
        <dbReference type="SAM" id="Phobius"/>
    </source>
</evidence>
<evidence type="ECO:0000259" key="8">
    <source>
        <dbReference type="PROSITE" id="PS50109"/>
    </source>
</evidence>
<evidence type="ECO:0000313" key="10">
    <source>
        <dbReference type="Proteomes" id="UP000664601"/>
    </source>
</evidence>
<dbReference type="Gene3D" id="3.30.565.10">
    <property type="entry name" value="Histidine kinase-like ATPase, C-terminal domain"/>
    <property type="match status" value="1"/>
</dbReference>
<dbReference type="InterPro" id="IPR003594">
    <property type="entry name" value="HATPase_dom"/>
</dbReference>
<keyword evidence="10" id="KW-1185">Reference proteome</keyword>
<comment type="catalytic activity">
    <reaction evidence="1">
        <text>ATP + protein L-histidine = ADP + protein N-phospho-L-histidine.</text>
        <dbReference type="EC" id="2.7.13.3"/>
    </reaction>
</comment>
<sequence>MNWLIPTIIVGSLLLLAFVWSYFHQREKRLMQSLHTMLEEAKKGQLTIHKFEESSYASLENDFYNYLKNSQLSAEQLQEQKQIIQTLISDISHQCVTPIANILLYSQLLEEKQAVPTEEIRLISQQSQKLDFLIQSLVKMSRLESGTIAPVTKQQAVAPLLQALAGQFQSTADAKGIELSITPTAAAAQLDRKWTSEALGNILDNAIKYSPRGSRIDLSAESYQLFTKIEVKDQGIGIAEEEINQIFQRFYRSEAVAEQAGVGVGLYLARQIIEAQGGYIKVTSQVGAGSTFAVYLPNEIYQN</sequence>
<evidence type="ECO:0000256" key="5">
    <source>
        <dbReference type="ARBA" id="ARBA00022777"/>
    </source>
</evidence>
<feature type="transmembrane region" description="Helical" evidence="7">
    <location>
        <begin position="6"/>
        <end position="23"/>
    </location>
</feature>
<gene>
    <name evidence="9" type="ORF">JZO70_01130</name>
</gene>
<dbReference type="PANTHER" id="PTHR43711:SF1">
    <property type="entry name" value="HISTIDINE KINASE 1"/>
    <property type="match status" value="1"/>
</dbReference>
<keyword evidence="6" id="KW-0902">Two-component regulatory system</keyword>
<evidence type="ECO:0000256" key="1">
    <source>
        <dbReference type="ARBA" id="ARBA00000085"/>
    </source>
</evidence>
<dbReference type="InterPro" id="IPR005467">
    <property type="entry name" value="His_kinase_dom"/>
</dbReference>
<keyword evidence="7" id="KW-1133">Transmembrane helix</keyword>
<name>A0ABS3L565_9ENTE</name>
<evidence type="ECO:0000256" key="2">
    <source>
        <dbReference type="ARBA" id="ARBA00012438"/>
    </source>
</evidence>
<dbReference type="Pfam" id="PF02518">
    <property type="entry name" value="HATPase_c"/>
    <property type="match status" value="1"/>
</dbReference>
<dbReference type="Proteomes" id="UP000664601">
    <property type="component" value="Unassembled WGS sequence"/>
</dbReference>
<dbReference type="SMART" id="SM00387">
    <property type="entry name" value="HATPase_c"/>
    <property type="match status" value="1"/>
</dbReference>
<dbReference type="InterPro" id="IPR050736">
    <property type="entry name" value="Sensor_HK_Regulatory"/>
</dbReference>
<dbReference type="SUPFAM" id="SSF55874">
    <property type="entry name" value="ATPase domain of HSP90 chaperone/DNA topoisomerase II/histidine kinase"/>
    <property type="match status" value="1"/>
</dbReference>
<protein>
    <recommendedName>
        <fullName evidence="2">histidine kinase</fullName>
        <ecNumber evidence="2">2.7.13.3</ecNumber>
    </recommendedName>
</protein>
<feature type="domain" description="Histidine kinase" evidence="8">
    <location>
        <begin position="90"/>
        <end position="300"/>
    </location>
</feature>
<keyword evidence="7" id="KW-0812">Transmembrane</keyword>
<comment type="caution">
    <text evidence="9">The sequence shown here is derived from an EMBL/GenBank/DDBJ whole genome shotgun (WGS) entry which is preliminary data.</text>
</comment>
<dbReference type="EMBL" id="JAFREM010000002">
    <property type="protein sequence ID" value="MBO1304747.1"/>
    <property type="molecule type" value="Genomic_DNA"/>
</dbReference>
<dbReference type="PANTHER" id="PTHR43711">
    <property type="entry name" value="TWO-COMPONENT HISTIDINE KINASE"/>
    <property type="match status" value="1"/>
</dbReference>
<dbReference type="InterPro" id="IPR003661">
    <property type="entry name" value="HisK_dim/P_dom"/>
</dbReference>
<dbReference type="InterPro" id="IPR036097">
    <property type="entry name" value="HisK_dim/P_sf"/>
</dbReference>
<dbReference type="Gene3D" id="1.10.287.130">
    <property type="match status" value="1"/>
</dbReference>
<dbReference type="CDD" id="cd00082">
    <property type="entry name" value="HisKA"/>
    <property type="match status" value="1"/>
</dbReference>
<dbReference type="PROSITE" id="PS50109">
    <property type="entry name" value="HIS_KIN"/>
    <property type="match status" value="1"/>
</dbReference>